<sequence length="295" mass="31816">METNSGGRNRSNGWRELLREAPSTVALLVDEQDFTAMTGYRTFKFADHEEYLGRMEALLRALESQGVHTTVAVFDPGEFTEFCEEHGLDPDATESRTRYTAGVAASGATVVYDGRPVRGLLPLLVDEAARRATFEYATDVLARAGGCDRYGEDIGHAAYLRASQALMRLAEVVEPGVHHAVCSVPADGAQLVAVLHAECAEPGKVHIREWDALVFCTVLAVAVAEGGPGGVVLRSSTEDGRDTVRGWSLRDGWLRPLTEAEVFSAYCTDAETGEPVPPEPGVDYRPGLTLPPPDA</sequence>
<proteinExistence type="predicted"/>
<dbReference type="EMBL" id="JAMQGM010000038">
    <property type="protein sequence ID" value="MCM2579261.1"/>
    <property type="molecule type" value="Genomic_DNA"/>
</dbReference>
<organism evidence="2 3">
    <name type="scientific">Streptomyces meridianus</name>
    <dbReference type="NCBI Taxonomy" id="2938945"/>
    <lineage>
        <taxon>Bacteria</taxon>
        <taxon>Bacillati</taxon>
        <taxon>Actinomycetota</taxon>
        <taxon>Actinomycetes</taxon>
        <taxon>Kitasatosporales</taxon>
        <taxon>Streptomycetaceae</taxon>
        <taxon>Streptomyces</taxon>
    </lineage>
</organism>
<evidence type="ECO:0000313" key="3">
    <source>
        <dbReference type="Proteomes" id="UP001167160"/>
    </source>
</evidence>
<evidence type="ECO:0000313" key="2">
    <source>
        <dbReference type="EMBL" id="MCM2579261.1"/>
    </source>
</evidence>
<name>A0ABT0X9R0_9ACTN</name>
<dbReference type="Proteomes" id="UP001167160">
    <property type="component" value="Unassembled WGS sequence"/>
</dbReference>
<keyword evidence="3" id="KW-1185">Reference proteome</keyword>
<protein>
    <submittedName>
        <fullName evidence="2">Uncharacterized protein</fullName>
    </submittedName>
</protein>
<feature type="region of interest" description="Disordered" evidence="1">
    <location>
        <begin position="270"/>
        <end position="295"/>
    </location>
</feature>
<dbReference type="RefSeq" id="WP_251416881.1">
    <property type="nucleotide sequence ID" value="NZ_JAMQGM010000038.1"/>
</dbReference>
<accession>A0ABT0X9R0</accession>
<comment type="caution">
    <text evidence="2">The sequence shown here is derived from an EMBL/GenBank/DDBJ whole genome shotgun (WGS) entry which is preliminary data.</text>
</comment>
<evidence type="ECO:0000256" key="1">
    <source>
        <dbReference type="SAM" id="MobiDB-lite"/>
    </source>
</evidence>
<gene>
    <name evidence="2" type="ORF">M1E25_18210</name>
</gene>
<reference evidence="2" key="1">
    <citation type="journal article" date="2023" name="Int. J. Syst. Evol. Microbiol.">
        <title>Streptomyces meridianus sp. nov. isolated from brackish water of the Tagus estuary in Alcochete, Portugal.</title>
        <authorList>
            <person name="Santos J.D.N."/>
            <person name="Klimek D."/>
            <person name="Calusinska M."/>
            <person name="Lobo Da Cunha A."/>
            <person name="Catita J."/>
            <person name="Goncalves H."/>
            <person name="Gonzalez I."/>
            <person name="Reyes F."/>
            <person name="Lage O.M."/>
        </authorList>
    </citation>
    <scope>NUCLEOTIDE SEQUENCE</scope>
    <source>
        <strain evidence="2">MTZ3.1</strain>
    </source>
</reference>